<proteinExistence type="predicted"/>
<accession>Q01SS6</accession>
<evidence type="ECO:0008006" key="3">
    <source>
        <dbReference type="Google" id="ProtNLM"/>
    </source>
</evidence>
<protein>
    <recommendedName>
        <fullName evidence="3">Glycosyl hydrolase, BNR repeat-containing protein</fullName>
    </recommendedName>
</protein>
<name>Q01SS6_SOLUE</name>
<sequence precursor="true">MCHKGTILPPLRSVILALALAGLAAAQSATWRKVGSSAVELMLASPATGPVENVWFSRDGGILYARTRSGKVFETADYEIWQPSSSAAEPATLTPAPAVARIPEPGSRVVGGSFGRIYALGRQLFRSDDGGRSWESLSAFKTDSVIGVQQHSVATSPASADQIVVANDFGVWRSMDGGLSWAGLNLLLPNLPVKRILSAPTGASGTRVVVDGMGPMELPPGATVWQPVNDPTQAVDEAQRILYSQKAGGEVRSYAVADKVVYVGTADGRILISRDGGLSFSQTNTDRANGPVERLFVDQTRPEVALAALGGPNAPHILRTTNSGGFWDALDANSNLPNVPVRAVTGERAAGAVYVATDRGVFWAKVDLDNASTTPANWIPLTGLPQAAASDVYLDPSGIQLYTAVEGYGVYATAAPHRLRSVRLVNAADFSTRAAAPGSLMSVIGGRVNAVRGGDLDYPILASADDASQIQVPFEAVGPNVTLALQTSTGAVRLGMQVQPVSPAIFISRDGAPMLQDADTGLLLDARKTAHAGSRIQVFATGLGKVTPDWPSGTPARVDNPPAVAATIRAFLNGAPVPVRSATLAGGYIGFYVVELQLPTLNNAGPAELYITADGVESNRVQITIDQ</sequence>
<evidence type="ECO:0000313" key="2">
    <source>
        <dbReference type="EMBL" id="ABJ87294.1"/>
    </source>
</evidence>
<keyword evidence="1" id="KW-0732">Signal</keyword>
<dbReference type="EMBL" id="CP000473">
    <property type="protein sequence ID" value="ABJ87294.1"/>
    <property type="molecule type" value="Genomic_DNA"/>
</dbReference>
<gene>
    <name evidence="2" type="ordered locus">Acid_6368</name>
</gene>
<dbReference type="InterPro" id="IPR015943">
    <property type="entry name" value="WD40/YVTN_repeat-like_dom_sf"/>
</dbReference>
<organism evidence="2">
    <name type="scientific">Solibacter usitatus (strain Ellin6076)</name>
    <dbReference type="NCBI Taxonomy" id="234267"/>
    <lineage>
        <taxon>Bacteria</taxon>
        <taxon>Pseudomonadati</taxon>
        <taxon>Acidobacteriota</taxon>
        <taxon>Terriglobia</taxon>
        <taxon>Bryobacterales</taxon>
        <taxon>Solibacteraceae</taxon>
        <taxon>Candidatus Solibacter</taxon>
    </lineage>
</organism>
<feature type="chain" id="PRO_5004162398" description="Glycosyl hydrolase, BNR repeat-containing protein" evidence="1">
    <location>
        <begin position="27"/>
        <end position="627"/>
    </location>
</feature>
<dbReference type="Gene3D" id="2.130.10.10">
    <property type="entry name" value="YVTN repeat-like/Quinoprotein amine dehydrogenase"/>
    <property type="match status" value="2"/>
</dbReference>
<dbReference type="CDD" id="cd15482">
    <property type="entry name" value="Sialidase_non-viral"/>
    <property type="match status" value="1"/>
</dbReference>
<dbReference type="InParanoid" id="Q01SS6"/>
<dbReference type="KEGG" id="sus:Acid_6368"/>
<dbReference type="eggNOG" id="COG4447">
    <property type="taxonomic scope" value="Bacteria"/>
</dbReference>
<dbReference type="STRING" id="234267.Acid_6368"/>
<dbReference type="NCBIfam" id="TIGR03437">
    <property type="entry name" value="Soli_cterm"/>
    <property type="match status" value="1"/>
</dbReference>
<reference evidence="2" key="1">
    <citation type="submission" date="2006-10" db="EMBL/GenBank/DDBJ databases">
        <title>Complete sequence of Solibacter usitatus Ellin6076.</title>
        <authorList>
            <consortium name="US DOE Joint Genome Institute"/>
            <person name="Copeland A."/>
            <person name="Lucas S."/>
            <person name="Lapidus A."/>
            <person name="Barry K."/>
            <person name="Detter J.C."/>
            <person name="Glavina del Rio T."/>
            <person name="Hammon N."/>
            <person name="Israni S."/>
            <person name="Dalin E."/>
            <person name="Tice H."/>
            <person name="Pitluck S."/>
            <person name="Thompson L.S."/>
            <person name="Brettin T."/>
            <person name="Bruce D."/>
            <person name="Han C."/>
            <person name="Tapia R."/>
            <person name="Gilna P."/>
            <person name="Schmutz J."/>
            <person name="Larimer F."/>
            <person name="Land M."/>
            <person name="Hauser L."/>
            <person name="Kyrpides N."/>
            <person name="Mikhailova N."/>
            <person name="Janssen P.H."/>
            <person name="Kuske C.R."/>
            <person name="Richardson P."/>
        </authorList>
    </citation>
    <scope>NUCLEOTIDE SEQUENCE</scope>
    <source>
        <strain evidence="2">Ellin6076</strain>
    </source>
</reference>
<dbReference type="SUPFAM" id="SSF110296">
    <property type="entry name" value="Oligoxyloglucan reducing end-specific cellobiohydrolase"/>
    <property type="match status" value="1"/>
</dbReference>
<dbReference type="AlphaFoldDB" id="Q01SS6"/>
<feature type="signal peptide" evidence="1">
    <location>
        <begin position="1"/>
        <end position="26"/>
    </location>
</feature>
<evidence type="ECO:0000256" key="1">
    <source>
        <dbReference type="SAM" id="SignalP"/>
    </source>
</evidence>
<dbReference type="OrthoDB" id="127732at2"/>
<dbReference type="InterPro" id="IPR017803">
    <property type="entry name" value="CHP03437_C"/>
</dbReference>
<dbReference type="HOGENOM" id="CLU_436072_0_0_0"/>